<comment type="caution">
    <text evidence="1">The sequence shown here is derived from an EMBL/GenBank/DDBJ whole genome shotgun (WGS) entry which is preliminary data.</text>
</comment>
<evidence type="ECO:0000313" key="2">
    <source>
        <dbReference type="Proteomes" id="UP000627446"/>
    </source>
</evidence>
<name>A0A923HJ51_9BURK</name>
<dbReference type="EMBL" id="JACOFZ010000001">
    <property type="protein sequence ID" value="MBC3880017.1"/>
    <property type="molecule type" value="Genomic_DNA"/>
</dbReference>
<dbReference type="AlphaFoldDB" id="A0A923HJ51"/>
<dbReference type="Proteomes" id="UP000627446">
    <property type="component" value="Unassembled WGS sequence"/>
</dbReference>
<accession>A0A923HJ51</accession>
<reference evidence="1" key="1">
    <citation type="submission" date="2020-08" db="EMBL/GenBank/DDBJ databases">
        <title>Novel species isolated from subtropical streams in China.</title>
        <authorList>
            <person name="Lu H."/>
        </authorList>
    </citation>
    <scope>NUCLEOTIDE SEQUENCE</scope>
    <source>
        <strain evidence="1">LX22W</strain>
    </source>
</reference>
<protein>
    <recommendedName>
        <fullName evidence="3">Cofactor-independent phosphoglycerate mutase</fullName>
    </recommendedName>
</protein>
<organism evidence="1 2">
    <name type="scientific">Undibacterium nitidum</name>
    <dbReference type="NCBI Taxonomy" id="2762298"/>
    <lineage>
        <taxon>Bacteria</taxon>
        <taxon>Pseudomonadati</taxon>
        <taxon>Pseudomonadota</taxon>
        <taxon>Betaproteobacteria</taxon>
        <taxon>Burkholderiales</taxon>
        <taxon>Oxalobacteraceae</taxon>
        <taxon>Undibacterium</taxon>
    </lineage>
</organism>
<sequence length="348" mass="39702">MSYLEIILPFGIPNPALAKELLRQAQTPSLAKLTSFGRLRQHHQLNEFARLLPHEFCLYQDPFSTGNSKKQNIVLLDKEERFTSPETTHHSMSLKAATPKAGFWFTLSPVHIHIARDHLVMTDPQRLTISEHESRELFKIAHEICVELGHELVYGDAKNWFLRADEWSELRTSSLSAAAGHNMDIWIAEGEMARPWRKLQNEIQMAWHISLVNQAREENGQTPINSVWLHSGSAQVTPPNFLTGVKSLQSVLHDSNLKLSMQRIVIDDLNEPALNSDWGSWLAQLNQLEMTCFNPLWSALEKGEIKSINLVLSDTQQLALIECRPARFWQMWKKPTLAPLLTLAQANK</sequence>
<keyword evidence="2" id="KW-1185">Reference proteome</keyword>
<dbReference type="RefSeq" id="WP_186915438.1">
    <property type="nucleotide sequence ID" value="NZ_JACOFZ010000001.1"/>
</dbReference>
<gene>
    <name evidence="1" type="ORF">H8K36_01390</name>
</gene>
<evidence type="ECO:0008006" key="3">
    <source>
        <dbReference type="Google" id="ProtNLM"/>
    </source>
</evidence>
<proteinExistence type="predicted"/>
<evidence type="ECO:0000313" key="1">
    <source>
        <dbReference type="EMBL" id="MBC3880017.1"/>
    </source>
</evidence>